<feature type="compositionally biased region" description="Polar residues" evidence="1">
    <location>
        <begin position="342"/>
        <end position="353"/>
    </location>
</feature>
<dbReference type="AlphaFoldDB" id="A0A0K1E4W3"/>
<reference evidence="3 4" key="1">
    <citation type="submission" date="2015-07" db="EMBL/GenBank/DDBJ databases">
        <title>Genome analysis of myxobacterium Chondromyces crocatus Cm c5 reveals a high potential for natural compound synthesis and the genetic basis for the loss of fruiting body formation.</title>
        <authorList>
            <person name="Zaburannyi N."/>
            <person name="Bunk B."/>
            <person name="Maier J."/>
            <person name="Overmann J."/>
            <person name="Mueller R."/>
        </authorList>
    </citation>
    <scope>NUCLEOTIDE SEQUENCE [LARGE SCALE GENOMIC DNA]</scope>
    <source>
        <strain evidence="3 4">Cm c5</strain>
    </source>
</reference>
<keyword evidence="4" id="KW-1185">Reference proteome</keyword>
<sequence length="472" mass="52093">MSSSNLRLTDGDFDAYSPTKATSKAYSRPRMDIKQRALTWARGVVARLAEQGFSVDVQGSDEHPSIRNRYRVDGQWVFFWRDEKAREDLDRLLSRGRTIAAEFDEFGAVRQHVFLALRITAHDIEIGLSVHPEAKVDLENLRARLDEADSTLPADLATALRALPDQFRVGAGSARDERVACSALTEEALVPLLRRATDGQEPLWLGWTVPREAAVEHTDILDGQLEDALTALAPIYRLIAWSRENDHLALDRRIEGVEQERARAHAELEAENERWRAEQTAARERSMEQAKTRLDESLPARRPTLENLFRSIGPRPSASADKPGAPRPQPARRPQDGPQLNRPASRQGASSPQGGKATPPAGPRPERAPLQPDRPKEPQETRPQPQTSAASGGSTGGPLDKGANVRVLRGPFEGKLGVIGELDGRGGARVLLGLLSTRMELADLEPVNETQERPVLGTSHRHPPLPASRKPR</sequence>
<organism evidence="3 4">
    <name type="scientific">Chondromyces crocatus</name>
    <dbReference type="NCBI Taxonomy" id="52"/>
    <lineage>
        <taxon>Bacteria</taxon>
        <taxon>Pseudomonadati</taxon>
        <taxon>Myxococcota</taxon>
        <taxon>Polyangia</taxon>
        <taxon>Polyangiales</taxon>
        <taxon>Polyangiaceae</taxon>
        <taxon>Chondromyces</taxon>
    </lineage>
</organism>
<name>A0A0K1E4W3_CHOCO</name>
<accession>A0A0K1E4W3</accession>
<feature type="region of interest" description="Disordered" evidence="1">
    <location>
        <begin position="272"/>
        <end position="406"/>
    </location>
</feature>
<feature type="region of interest" description="Disordered" evidence="1">
    <location>
        <begin position="443"/>
        <end position="472"/>
    </location>
</feature>
<feature type="domain" description="KOW" evidence="2">
    <location>
        <begin position="398"/>
        <end position="425"/>
    </location>
</feature>
<dbReference type="KEGG" id="ccro:CMC5_000310"/>
<dbReference type="EMBL" id="CP012159">
    <property type="protein sequence ID" value="AKT35920.1"/>
    <property type="molecule type" value="Genomic_DNA"/>
</dbReference>
<evidence type="ECO:0000313" key="4">
    <source>
        <dbReference type="Proteomes" id="UP000067626"/>
    </source>
</evidence>
<dbReference type="STRING" id="52.CMC5_000310"/>
<proteinExistence type="predicted"/>
<feature type="compositionally biased region" description="Basic residues" evidence="1">
    <location>
        <begin position="459"/>
        <end position="472"/>
    </location>
</feature>
<evidence type="ECO:0000313" key="3">
    <source>
        <dbReference type="EMBL" id="AKT35920.1"/>
    </source>
</evidence>
<dbReference type="Pfam" id="PF00467">
    <property type="entry name" value="KOW"/>
    <property type="match status" value="1"/>
</dbReference>
<protein>
    <recommendedName>
        <fullName evidence="2">KOW domain-containing protein</fullName>
    </recommendedName>
</protein>
<evidence type="ECO:0000256" key="1">
    <source>
        <dbReference type="SAM" id="MobiDB-lite"/>
    </source>
</evidence>
<dbReference type="InterPro" id="IPR005824">
    <property type="entry name" value="KOW"/>
</dbReference>
<dbReference type="RefSeq" id="WP_050428512.1">
    <property type="nucleotide sequence ID" value="NZ_CP012159.1"/>
</dbReference>
<evidence type="ECO:0000259" key="2">
    <source>
        <dbReference type="SMART" id="SM00739"/>
    </source>
</evidence>
<dbReference type="SMART" id="SM00739">
    <property type="entry name" value="KOW"/>
    <property type="match status" value="1"/>
</dbReference>
<gene>
    <name evidence="3" type="ORF">CMC5_000310</name>
</gene>
<dbReference type="OrthoDB" id="5515409at2"/>
<dbReference type="Proteomes" id="UP000067626">
    <property type="component" value="Chromosome"/>
</dbReference>
<feature type="compositionally biased region" description="Basic and acidic residues" evidence="1">
    <location>
        <begin position="272"/>
        <end position="299"/>
    </location>
</feature>